<accession>A0A1H2RVC5</accession>
<protein>
    <submittedName>
        <fullName evidence="2">5-methyltetrahydropteroyltriglutamate--homocysteine methyltransferase</fullName>
    </submittedName>
</protein>
<dbReference type="Pfam" id="PF01717">
    <property type="entry name" value="Meth_synt_2"/>
    <property type="match status" value="1"/>
</dbReference>
<proteinExistence type="predicted"/>
<keyword evidence="2" id="KW-0489">Methyltransferase</keyword>
<feature type="domain" description="Cobalamin-independent methionine synthase MetE C-terminal/archaeal" evidence="1">
    <location>
        <begin position="10"/>
        <end position="368"/>
    </location>
</feature>
<dbReference type="AlphaFoldDB" id="A0A1H2RVC5"/>
<dbReference type="SUPFAM" id="SSF51726">
    <property type="entry name" value="UROD/MetE-like"/>
    <property type="match status" value="1"/>
</dbReference>
<dbReference type="Gene3D" id="3.20.20.210">
    <property type="match status" value="1"/>
</dbReference>
<sequence>MTKAPFHAEHVGSFLRPERLKKARQQYTEGGLGAEELWDIENEEITALVEKQKEAGLPVVTDGEFRRAWFHLDFMQEVDGAEFIKLDHGLVFSDNTETKAEGVKVVNKLAFRDHPVVREYEFLHSLKGEHAARVTVPSPSMFIFRTVTEEEKNVYQSEAELFSDLVQVYKDTIQALYEAGCRHLQFDDTTWSLFLGAEKDKDLVLSGGLLEARGLNPEETLDMFVNTVNEAIADKPEDMRIYMHVCRGNYKSTYASSGSYDAVSEYMFSKLNVDALLLEFDDERSGGFEPLKYVNRSDLQVVLGLITSKFPELEDAGLIKSRLQEAEKYIPLEQLGLSPQCGFASTEEGNILTEEEQWAKVRHVVSLAEDVWK</sequence>
<evidence type="ECO:0000259" key="1">
    <source>
        <dbReference type="Pfam" id="PF01717"/>
    </source>
</evidence>
<reference evidence="2 3" key="1">
    <citation type="submission" date="2016-10" db="EMBL/GenBank/DDBJ databases">
        <authorList>
            <person name="de Groot N.N."/>
        </authorList>
    </citation>
    <scope>NUCLEOTIDE SEQUENCE [LARGE SCALE GENOMIC DNA]</scope>
    <source>
        <strain evidence="2 3">DSM 23126</strain>
    </source>
</reference>
<name>A0A1H2RVC5_9BACI</name>
<dbReference type="InterPro" id="IPR002629">
    <property type="entry name" value="Met_Synth_C/arc"/>
</dbReference>
<dbReference type="STRING" id="1122204.SAMN05421781_0930"/>
<keyword evidence="3" id="KW-1185">Reference proteome</keyword>
<gene>
    <name evidence="2" type="ORF">SAMN05421781_0930</name>
</gene>
<organism evidence="2 3">
    <name type="scientific">Marinococcus luteus</name>
    <dbReference type="NCBI Taxonomy" id="1122204"/>
    <lineage>
        <taxon>Bacteria</taxon>
        <taxon>Bacillati</taxon>
        <taxon>Bacillota</taxon>
        <taxon>Bacilli</taxon>
        <taxon>Bacillales</taxon>
        <taxon>Bacillaceae</taxon>
        <taxon>Marinococcus</taxon>
    </lineage>
</organism>
<dbReference type="Proteomes" id="UP000199488">
    <property type="component" value="Unassembled WGS sequence"/>
</dbReference>
<dbReference type="GO" id="GO:0009086">
    <property type="term" value="P:methionine biosynthetic process"/>
    <property type="evidence" value="ECO:0007669"/>
    <property type="project" value="InterPro"/>
</dbReference>
<dbReference type="EMBL" id="FNNC01000001">
    <property type="protein sequence ID" value="SDW23432.1"/>
    <property type="molecule type" value="Genomic_DNA"/>
</dbReference>
<evidence type="ECO:0000313" key="2">
    <source>
        <dbReference type="EMBL" id="SDW23432.1"/>
    </source>
</evidence>
<dbReference type="GO" id="GO:0032259">
    <property type="term" value="P:methylation"/>
    <property type="evidence" value="ECO:0007669"/>
    <property type="project" value="UniProtKB-KW"/>
</dbReference>
<dbReference type="CDD" id="cd03311">
    <property type="entry name" value="CIMS_C_terminal_like"/>
    <property type="match status" value="1"/>
</dbReference>
<dbReference type="PANTHER" id="PTHR43844">
    <property type="entry name" value="METHIONINE SYNTHASE"/>
    <property type="match status" value="1"/>
</dbReference>
<dbReference type="GO" id="GO:0008270">
    <property type="term" value="F:zinc ion binding"/>
    <property type="evidence" value="ECO:0007669"/>
    <property type="project" value="InterPro"/>
</dbReference>
<dbReference type="InterPro" id="IPR038071">
    <property type="entry name" value="UROD/MetE-like_sf"/>
</dbReference>
<evidence type="ECO:0000313" key="3">
    <source>
        <dbReference type="Proteomes" id="UP000199488"/>
    </source>
</evidence>
<dbReference type="NCBIfam" id="NF005085">
    <property type="entry name" value="PRK06520.1"/>
    <property type="match status" value="1"/>
</dbReference>
<dbReference type="PANTHER" id="PTHR43844:SF1">
    <property type="entry name" value="METHIONINE SYNTHASE"/>
    <property type="match status" value="1"/>
</dbReference>
<dbReference type="GO" id="GO:0003871">
    <property type="term" value="F:5-methyltetrahydropteroyltriglutamate-homocysteine S-methyltransferase activity"/>
    <property type="evidence" value="ECO:0007669"/>
    <property type="project" value="InterPro"/>
</dbReference>
<keyword evidence="2" id="KW-0808">Transferase</keyword>